<keyword evidence="7 10" id="KW-1133">Transmembrane helix</keyword>
<dbReference type="PROSITE" id="PS50893">
    <property type="entry name" value="ABC_TRANSPORTER_2"/>
    <property type="match status" value="2"/>
</dbReference>
<dbReference type="InterPro" id="IPR003593">
    <property type="entry name" value="AAA+_ATPase"/>
</dbReference>
<feature type="transmembrane region" description="Helical" evidence="10">
    <location>
        <begin position="630"/>
        <end position="650"/>
    </location>
</feature>
<evidence type="ECO:0000256" key="10">
    <source>
        <dbReference type="SAM" id="Phobius"/>
    </source>
</evidence>
<evidence type="ECO:0000256" key="3">
    <source>
        <dbReference type="ARBA" id="ARBA00022692"/>
    </source>
</evidence>
<dbReference type="Gene3D" id="1.20.1560.10">
    <property type="entry name" value="ABC transporter type 1, transmembrane domain"/>
    <property type="match status" value="3"/>
</dbReference>
<feature type="transmembrane region" description="Helical" evidence="10">
    <location>
        <begin position="28"/>
        <end position="47"/>
    </location>
</feature>
<feature type="compositionally biased region" description="Polar residues" evidence="9">
    <location>
        <begin position="410"/>
        <end position="437"/>
    </location>
</feature>
<sequence>MNASFVSQLGKFNQIFASEKLNPMDLRVIPLALSGFFLCFQTVLFLVNRLTRYGKRHINEDANASTQISVTEGGRRGFLAILRGCIHAYGGPTIFGFMVARLAGTVALLYLSTTTPVQDCEVTTGWLHWGFPTYCAEYSLTITFVYTTILSLLSFRIGQTTAWTTRFHTIILLSVLGIYAYRDIWPLGTYNLEPMDGAEGNILWAKIAILIITAVVIPLFTPHTYVPLDPKNPMPVANPEQTASWISALTFSYNDSLILLANKVAHLRYDQLPPLADYDYVQYLKNTAFPSIDPFSGAKNRHVFFGLLSYFRWEVIIISLNLLLSALSSFAAPIGINNTLSYLETKGSGSPIKPWVWISLMFIGPLAQSIFDHWNLYVQTKIRVRLAALVTQLVFEHSLRIRLKAETEATETVDSHPTSTPAGSDDGQTSTADGTSISEREHISRDDNESEFTQGSTVVAASREASSSQDTVKGATKVKSKPAQTPSTTKKSGDAENLIGRINNLVTSDLENLAEGCDFMGFFFLAPLQITLSMIFLYRILGWSALVGLFTTLVLTPLVGYISKLVQDVQITKMKLTDARVQSISEAVSVLRMIKLFGWEGKMTKRLEVKREEELSWLWKMKLLNLTNGLVSLFIPTFTMLTTYATYTVIMREELTASRIFSSMAVFSILREHLHRLSWQTSQIIQGKVSLDRVNEFLQHTELLDKFSKAEAPFHELLEVPDGDRGDADSEIGFRNATFAWSVEDNDGSLTPSSRNFRLRIDGELLFKRNGINMIVGPTGSGKTSILMALLGEMHFIPSNADSWFNLPRHGGVAFAAQESWVQNATIRDNILFGSAYDEERYKKVVHQCALEHDLELFEAGDKTEVGERGLTLSGGQKARVTLARAIYSRAEIILLDDVLAALDVHTSAWIIDHCFRGDLVKGRTILLVTHNVALAGPVAHFVVSLDLDGSVKTQGTEVNTALKSDPLLALEVEQSEQMAAGKSKEEEGRPTSGPDGKLVVAEEIVEGHITWRSMRLFFIGLGGNHPFLFAFFLFFTMFVSECTMTLETWFLGVWGSQYETHAPSEVNLTFYLLVFTSILITHIAIFSGLNYYYNYRSVNASRVIHAQLVNSVFGSTLRWLDETPTARIITRCTQDIRTVDGSIPQSLMWVIDQSSGMLTKFGVIVLLTPIFAVPGIAVAAIGIFAGNLYLRAQLSIKREMSNARSPLLAHFSAAIHGLVSIRAYGAQKAFADETYKRINHYSRTARASWNVNRWIGFRIDALGATFTAALAFYLVYYQDVGAANTGFSLNMAVSFCIYIFWLIRIFNQLEVESNSLERIQGYIDIEHEPKSTESGQPPAAWPTSGDIRVDNLSARYSQSGPKVLHNLSFHITSGQRIGVVGRTGSGKSSLTLALLRCILTEGTVYYDGIATNSINLDALRSSITIIPQTPELLSGTLRQNLDPFDQNDDATLNEALRAAGLFSLQEEAGEARLTLDSKIAGGGGNLSVGQRQIIALARAMVRGSKLLILDEATSAIDYKTDAIIQSTLRSQLGPDVTVLTVAHRLQTIMDADKIMVLENGHIVEFDSPKILLKKDKGTLRALVEGSGDKSALYALAESK</sequence>
<feature type="domain" description="ABC transporter" evidence="11">
    <location>
        <begin position="1348"/>
        <end position="1585"/>
    </location>
</feature>
<organism evidence="13 14">
    <name type="scientific">Galerina marginata (strain CBS 339.88)</name>
    <dbReference type="NCBI Taxonomy" id="685588"/>
    <lineage>
        <taxon>Eukaryota</taxon>
        <taxon>Fungi</taxon>
        <taxon>Dikarya</taxon>
        <taxon>Basidiomycota</taxon>
        <taxon>Agaricomycotina</taxon>
        <taxon>Agaricomycetes</taxon>
        <taxon>Agaricomycetidae</taxon>
        <taxon>Agaricales</taxon>
        <taxon>Agaricineae</taxon>
        <taxon>Strophariaceae</taxon>
        <taxon>Galerina</taxon>
    </lineage>
</organism>
<dbReference type="Gene3D" id="3.40.50.300">
    <property type="entry name" value="P-loop containing nucleotide triphosphate hydrolases"/>
    <property type="match status" value="2"/>
</dbReference>
<dbReference type="InterPro" id="IPR027417">
    <property type="entry name" value="P-loop_NTPase"/>
</dbReference>
<dbReference type="GO" id="GO:0140359">
    <property type="term" value="F:ABC-type transporter activity"/>
    <property type="evidence" value="ECO:0007669"/>
    <property type="project" value="InterPro"/>
</dbReference>
<dbReference type="HOGENOM" id="CLU_000604_27_6_1"/>
<evidence type="ECO:0000256" key="2">
    <source>
        <dbReference type="ARBA" id="ARBA00022448"/>
    </source>
</evidence>
<feature type="domain" description="ABC transmembrane type-1" evidence="12">
    <location>
        <begin position="322"/>
        <end position="686"/>
    </location>
</feature>
<dbReference type="CDD" id="cd18596">
    <property type="entry name" value="ABC_6TM_VMR1_D1_like"/>
    <property type="match status" value="1"/>
</dbReference>
<feature type="transmembrane region" description="Helical" evidence="10">
    <location>
        <begin position="1256"/>
        <end position="1276"/>
    </location>
</feature>
<keyword evidence="6" id="KW-0067">ATP-binding</keyword>
<evidence type="ECO:0000256" key="4">
    <source>
        <dbReference type="ARBA" id="ARBA00022737"/>
    </source>
</evidence>
<proteinExistence type="predicted"/>
<dbReference type="InterPro" id="IPR003439">
    <property type="entry name" value="ABC_transporter-like_ATP-bd"/>
</dbReference>
<dbReference type="PROSITE" id="PS50929">
    <property type="entry name" value="ABC_TM1F"/>
    <property type="match status" value="2"/>
</dbReference>
<feature type="transmembrane region" description="Helical" evidence="10">
    <location>
        <begin position="202"/>
        <end position="221"/>
    </location>
</feature>
<dbReference type="SMART" id="SM00382">
    <property type="entry name" value="AAA"/>
    <property type="match status" value="2"/>
</dbReference>
<reference evidence="14" key="1">
    <citation type="journal article" date="2014" name="Proc. Natl. Acad. Sci. U.S.A.">
        <title>Extensive sampling of basidiomycete genomes demonstrates inadequacy of the white-rot/brown-rot paradigm for wood decay fungi.</title>
        <authorList>
            <person name="Riley R."/>
            <person name="Salamov A.A."/>
            <person name="Brown D.W."/>
            <person name="Nagy L.G."/>
            <person name="Floudas D."/>
            <person name="Held B.W."/>
            <person name="Levasseur A."/>
            <person name="Lombard V."/>
            <person name="Morin E."/>
            <person name="Otillar R."/>
            <person name="Lindquist E.A."/>
            <person name="Sun H."/>
            <person name="LaButti K.M."/>
            <person name="Schmutz J."/>
            <person name="Jabbour D."/>
            <person name="Luo H."/>
            <person name="Baker S.E."/>
            <person name="Pisabarro A.G."/>
            <person name="Walton J.D."/>
            <person name="Blanchette R.A."/>
            <person name="Henrissat B."/>
            <person name="Martin F."/>
            <person name="Cullen D."/>
            <person name="Hibbett D.S."/>
            <person name="Grigoriev I.V."/>
        </authorList>
    </citation>
    <scope>NUCLEOTIDE SEQUENCE [LARGE SCALE GENOMIC DNA]</scope>
    <source>
        <strain evidence="14">CBS 339.88</strain>
    </source>
</reference>
<keyword evidence="4" id="KW-0677">Repeat</keyword>
<dbReference type="STRING" id="685588.A0A067TIR9"/>
<dbReference type="PROSITE" id="PS00211">
    <property type="entry name" value="ABC_TRANSPORTER_1"/>
    <property type="match status" value="1"/>
</dbReference>
<protein>
    <recommendedName>
        <fullName evidence="15">ATP-binding cassette transporter</fullName>
    </recommendedName>
</protein>
<keyword evidence="3 10" id="KW-0812">Transmembrane</keyword>
<dbReference type="CDD" id="cd18604">
    <property type="entry name" value="ABC_6TM_VMR1_D2_like"/>
    <property type="match status" value="1"/>
</dbReference>
<dbReference type="InterPro" id="IPR036640">
    <property type="entry name" value="ABC1_TM_sf"/>
</dbReference>
<dbReference type="FunFam" id="3.40.50.300:FF:000838">
    <property type="entry name" value="ABC multidrug transporter (Eurofung)"/>
    <property type="match status" value="1"/>
</dbReference>
<feature type="transmembrane region" description="Helical" evidence="10">
    <location>
        <begin position="546"/>
        <end position="566"/>
    </location>
</feature>
<evidence type="ECO:0000256" key="5">
    <source>
        <dbReference type="ARBA" id="ARBA00022741"/>
    </source>
</evidence>
<dbReference type="InterPro" id="IPR017871">
    <property type="entry name" value="ABC_transporter-like_CS"/>
</dbReference>
<dbReference type="OrthoDB" id="6500128at2759"/>
<keyword evidence="8 10" id="KW-0472">Membrane</keyword>
<dbReference type="PANTHER" id="PTHR24223:SF356">
    <property type="entry name" value="ATP-BINDING CASSETTE TRANSPORTER ABC4"/>
    <property type="match status" value="1"/>
</dbReference>
<feature type="transmembrane region" description="Helical" evidence="10">
    <location>
        <begin position="1288"/>
        <end position="1307"/>
    </location>
</feature>
<feature type="transmembrane region" description="Helical" evidence="10">
    <location>
        <begin position="131"/>
        <end position="153"/>
    </location>
</feature>
<keyword evidence="2" id="KW-0813">Transport</keyword>
<dbReference type="SUPFAM" id="SSF52540">
    <property type="entry name" value="P-loop containing nucleoside triphosphate hydrolases"/>
    <property type="match status" value="2"/>
</dbReference>
<keyword evidence="5" id="KW-0547">Nucleotide-binding</keyword>
<feature type="region of interest" description="Disordered" evidence="9">
    <location>
        <begin position="407"/>
        <end position="494"/>
    </location>
</feature>
<dbReference type="SUPFAM" id="SSF90123">
    <property type="entry name" value="ABC transporter transmembrane region"/>
    <property type="match status" value="2"/>
</dbReference>
<dbReference type="CDD" id="cd03244">
    <property type="entry name" value="ABCC_MRP_domain2"/>
    <property type="match status" value="1"/>
</dbReference>
<dbReference type="GO" id="GO:0016887">
    <property type="term" value="F:ATP hydrolysis activity"/>
    <property type="evidence" value="ECO:0007669"/>
    <property type="project" value="InterPro"/>
</dbReference>
<keyword evidence="14" id="KW-1185">Reference proteome</keyword>
<evidence type="ECO:0000256" key="9">
    <source>
        <dbReference type="SAM" id="MobiDB-lite"/>
    </source>
</evidence>
<feature type="compositionally biased region" description="Polar residues" evidence="9">
    <location>
        <begin position="451"/>
        <end position="471"/>
    </location>
</feature>
<feature type="transmembrane region" description="Helical" evidence="10">
    <location>
        <begin position="165"/>
        <end position="182"/>
    </location>
</feature>
<evidence type="ECO:0008006" key="15">
    <source>
        <dbReference type="Google" id="ProtNLM"/>
    </source>
</evidence>
<dbReference type="Proteomes" id="UP000027222">
    <property type="component" value="Unassembled WGS sequence"/>
</dbReference>
<dbReference type="PANTHER" id="PTHR24223">
    <property type="entry name" value="ATP-BINDING CASSETTE SUB-FAMILY C"/>
    <property type="match status" value="1"/>
</dbReference>
<dbReference type="CDD" id="cd03250">
    <property type="entry name" value="ABCC_MRP_domain1"/>
    <property type="match status" value="1"/>
</dbReference>
<dbReference type="InterPro" id="IPR050173">
    <property type="entry name" value="ABC_transporter_C-like"/>
</dbReference>
<name>A0A067TIR9_GALM3</name>
<gene>
    <name evidence="13" type="ORF">GALMADRAFT_238938</name>
</gene>
<feature type="transmembrane region" description="Helical" evidence="10">
    <location>
        <begin position="1162"/>
        <end position="1188"/>
    </location>
</feature>
<feature type="transmembrane region" description="Helical" evidence="10">
    <location>
        <begin position="1017"/>
        <end position="1040"/>
    </location>
</feature>
<evidence type="ECO:0000313" key="13">
    <source>
        <dbReference type="EMBL" id="KDR83115.1"/>
    </source>
</evidence>
<evidence type="ECO:0000256" key="1">
    <source>
        <dbReference type="ARBA" id="ARBA00004141"/>
    </source>
</evidence>
<dbReference type="Pfam" id="PF00664">
    <property type="entry name" value="ABC_membrane"/>
    <property type="match status" value="2"/>
</dbReference>
<evidence type="ECO:0000256" key="8">
    <source>
        <dbReference type="ARBA" id="ARBA00023136"/>
    </source>
</evidence>
<dbReference type="GO" id="GO:0005524">
    <property type="term" value="F:ATP binding"/>
    <property type="evidence" value="ECO:0007669"/>
    <property type="project" value="UniProtKB-KW"/>
</dbReference>
<dbReference type="GO" id="GO:0016020">
    <property type="term" value="C:membrane"/>
    <property type="evidence" value="ECO:0007669"/>
    <property type="project" value="UniProtKB-SubCell"/>
</dbReference>
<evidence type="ECO:0000259" key="11">
    <source>
        <dbReference type="PROSITE" id="PS50893"/>
    </source>
</evidence>
<dbReference type="EMBL" id="KL142369">
    <property type="protein sequence ID" value="KDR83115.1"/>
    <property type="molecule type" value="Genomic_DNA"/>
</dbReference>
<accession>A0A067TIR9</accession>
<feature type="transmembrane region" description="Helical" evidence="10">
    <location>
        <begin position="1071"/>
        <end position="1094"/>
    </location>
</feature>
<dbReference type="FunFam" id="1.20.1560.10:FF:000013">
    <property type="entry name" value="ABC transporter C family member 2"/>
    <property type="match status" value="1"/>
</dbReference>
<evidence type="ECO:0000313" key="14">
    <source>
        <dbReference type="Proteomes" id="UP000027222"/>
    </source>
</evidence>
<feature type="transmembrane region" description="Helical" evidence="10">
    <location>
        <begin position="356"/>
        <end position="377"/>
    </location>
</feature>
<feature type="compositionally biased region" description="Basic and acidic residues" evidence="9">
    <location>
        <begin position="438"/>
        <end position="447"/>
    </location>
</feature>
<feature type="domain" description="ABC transporter" evidence="11">
    <location>
        <begin position="743"/>
        <end position="973"/>
    </location>
</feature>
<comment type="subcellular location">
    <subcellularLocation>
        <location evidence="1">Membrane</location>
        <topology evidence="1">Multi-pass membrane protein</topology>
    </subcellularLocation>
</comment>
<evidence type="ECO:0000256" key="7">
    <source>
        <dbReference type="ARBA" id="ARBA00022989"/>
    </source>
</evidence>
<evidence type="ECO:0000259" key="12">
    <source>
        <dbReference type="PROSITE" id="PS50929"/>
    </source>
</evidence>
<feature type="transmembrane region" description="Helical" evidence="10">
    <location>
        <begin position="315"/>
        <end position="336"/>
    </location>
</feature>
<dbReference type="InterPro" id="IPR011527">
    <property type="entry name" value="ABC1_TM_dom"/>
</dbReference>
<feature type="transmembrane region" description="Helical" evidence="10">
    <location>
        <begin position="86"/>
        <end position="111"/>
    </location>
</feature>
<dbReference type="Pfam" id="PF00005">
    <property type="entry name" value="ABC_tran"/>
    <property type="match status" value="2"/>
</dbReference>
<evidence type="ECO:0000256" key="6">
    <source>
        <dbReference type="ARBA" id="ARBA00022840"/>
    </source>
</evidence>
<feature type="domain" description="ABC transmembrane type-1" evidence="12">
    <location>
        <begin position="1032"/>
        <end position="1311"/>
    </location>
</feature>